<dbReference type="InterPro" id="IPR043502">
    <property type="entry name" value="DNA/RNA_pol_sf"/>
</dbReference>
<dbReference type="GO" id="GO:0006260">
    <property type="term" value="P:DNA replication"/>
    <property type="evidence" value="ECO:0007669"/>
    <property type="project" value="UniProtKB-KW"/>
</dbReference>
<evidence type="ECO:0000256" key="6">
    <source>
        <dbReference type="ARBA" id="ARBA00022932"/>
    </source>
</evidence>
<keyword evidence="3" id="KW-0808">Transferase</keyword>
<dbReference type="GO" id="GO:0003887">
    <property type="term" value="F:DNA-directed DNA polymerase activity"/>
    <property type="evidence" value="ECO:0007669"/>
    <property type="project" value="UniProtKB-KW"/>
</dbReference>
<dbReference type="Gene3D" id="3.90.1600.10">
    <property type="entry name" value="Palm domain of DNA polymerase"/>
    <property type="match status" value="1"/>
</dbReference>
<evidence type="ECO:0000256" key="7">
    <source>
        <dbReference type="ARBA" id="ARBA00023125"/>
    </source>
</evidence>
<accession>A0A1I7ZPH1</accession>
<dbReference type="WBParaSite" id="L893_g28328.t1">
    <property type="protein sequence ID" value="L893_g28328.t1"/>
    <property type="gene ID" value="L893_g28328"/>
</dbReference>
<evidence type="ECO:0000256" key="9">
    <source>
        <dbReference type="SAM" id="SignalP"/>
    </source>
</evidence>
<dbReference type="AlphaFoldDB" id="A0A1I7ZPH1"/>
<dbReference type="GO" id="GO:0003677">
    <property type="term" value="F:DNA binding"/>
    <property type="evidence" value="ECO:0007669"/>
    <property type="project" value="UniProtKB-KW"/>
</dbReference>
<organism evidence="11 12">
    <name type="scientific">Steinernema glaseri</name>
    <dbReference type="NCBI Taxonomy" id="37863"/>
    <lineage>
        <taxon>Eukaryota</taxon>
        <taxon>Metazoa</taxon>
        <taxon>Ecdysozoa</taxon>
        <taxon>Nematoda</taxon>
        <taxon>Chromadorea</taxon>
        <taxon>Rhabditida</taxon>
        <taxon>Tylenchina</taxon>
        <taxon>Panagrolaimomorpha</taxon>
        <taxon>Strongyloidoidea</taxon>
        <taxon>Steinernematidae</taxon>
        <taxon>Steinernema</taxon>
    </lineage>
</organism>
<evidence type="ECO:0000256" key="8">
    <source>
        <dbReference type="ARBA" id="ARBA00049244"/>
    </source>
</evidence>
<dbReference type="SUPFAM" id="SSF56672">
    <property type="entry name" value="DNA/RNA polymerases"/>
    <property type="match status" value="1"/>
</dbReference>
<keyword evidence="5" id="KW-0235">DNA replication</keyword>
<comment type="similarity">
    <text evidence="1">Belongs to the DNA polymerase type-B family.</text>
</comment>
<evidence type="ECO:0000256" key="1">
    <source>
        <dbReference type="ARBA" id="ARBA00005755"/>
    </source>
</evidence>
<evidence type="ECO:0000259" key="10">
    <source>
        <dbReference type="Pfam" id="PF03175"/>
    </source>
</evidence>
<evidence type="ECO:0000256" key="5">
    <source>
        <dbReference type="ARBA" id="ARBA00022705"/>
    </source>
</evidence>
<keyword evidence="9" id="KW-0732">Signal</keyword>
<dbReference type="InterPro" id="IPR004868">
    <property type="entry name" value="DNA-dir_DNA_pol_B_mt/vir"/>
</dbReference>
<feature type="signal peptide" evidence="9">
    <location>
        <begin position="1"/>
        <end position="18"/>
    </location>
</feature>
<evidence type="ECO:0000256" key="3">
    <source>
        <dbReference type="ARBA" id="ARBA00022679"/>
    </source>
</evidence>
<keyword evidence="7" id="KW-0238">DNA-binding</keyword>
<dbReference type="EC" id="2.7.7.7" evidence="2"/>
<dbReference type="Pfam" id="PF03175">
    <property type="entry name" value="DNA_pol_B_2"/>
    <property type="match status" value="1"/>
</dbReference>
<evidence type="ECO:0000256" key="4">
    <source>
        <dbReference type="ARBA" id="ARBA00022695"/>
    </source>
</evidence>
<dbReference type="PANTHER" id="PTHR33568:SF3">
    <property type="entry name" value="DNA-DIRECTED DNA POLYMERASE"/>
    <property type="match status" value="1"/>
</dbReference>
<feature type="domain" description="DNA-directed DNA polymerase family B mitochondria/virus" evidence="10">
    <location>
        <begin position="122"/>
        <end position="220"/>
    </location>
</feature>
<keyword evidence="6" id="KW-0239">DNA-directed DNA polymerase</keyword>
<dbReference type="InterPro" id="IPR023211">
    <property type="entry name" value="DNA_pol_palm_dom_sf"/>
</dbReference>
<name>A0A1I7ZPH1_9BILA</name>
<evidence type="ECO:0000313" key="12">
    <source>
        <dbReference type="WBParaSite" id="L893_g28328.t1"/>
    </source>
</evidence>
<comment type="catalytic activity">
    <reaction evidence="8">
        <text>DNA(n) + a 2'-deoxyribonucleoside 5'-triphosphate = DNA(n+1) + diphosphate</text>
        <dbReference type="Rhea" id="RHEA:22508"/>
        <dbReference type="Rhea" id="RHEA-COMP:17339"/>
        <dbReference type="Rhea" id="RHEA-COMP:17340"/>
        <dbReference type="ChEBI" id="CHEBI:33019"/>
        <dbReference type="ChEBI" id="CHEBI:61560"/>
        <dbReference type="ChEBI" id="CHEBI:173112"/>
        <dbReference type="EC" id="2.7.7.7"/>
    </reaction>
</comment>
<evidence type="ECO:0000313" key="11">
    <source>
        <dbReference type="Proteomes" id="UP000095287"/>
    </source>
</evidence>
<proteinExistence type="inferred from homology"/>
<dbReference type="GO" id="GO:0000166">
    <property type="term" value="F:nucleotide binding"/>
    <property type="evidence" value="ECO:0007669"/>
    <property type="project" value="InterPro"/>
</dbReference>
<dbReference type="Gene3D" id="1.10.287.690">
    <property type="entry name" value="Helix hairpin bin"/>
    <property type="match status" value="1"/>
</dbReference>
<protein>
    <recommendedName>
        <fullName evidence="2">DNA-directed DNA polymerase</fullName>
        <ecNumber evidence="2">2.7.7.7</ecNumber>
    </recommendedName>
</protein>
<sequence length="399" mass="45875">MVNIVELLFLGSLHFTLCRTCATSQNQKETCNHSVEERRLLGCWTHFELAKAVQLRYKVHKLHEVWTWENWSSDLFSSYINEFLKVKQEASGWPPHVMSTEAKERYLRDCREGMGIELEPSKVEHNPGLRFIAKLMLNSFWGKWGQRGDLVSTAFVSSIEEAWQKFADHTLEVISFTPLGENVAMLTYKKRDIYETAYKHGSLPVAIMTTSQARLHLYQYLESLGERVVYYDTDSVIFRATAQENTDLLSTHKGELLGQLKDESPDDPITHFVACGPKAYAYVTKSEKTCVKVRGITLDADAASTVHYASMKTQMERHLELYRLRADKTRLIDEDGHHPNPSLITERPQIVRENRTTLRTVTREKKFNVVNNKGFFMEPHGSRLFAFGFDPDSLTSTNP</sequence>
<dbReference type="PANTHER" id="PTHR33568">
    <property type="entry name" value="DNA POLYMERASE"/>
    <property type="match status" value="1"/>
</dbReference>
<feature type="chain" id="PRO_5009313706" description="DNA-directed DNA polymerase" evidence="9">
    <location>
        <begin position="19"/>
        <end position="399"/>
    </location>
</feature>
<reference evidence="12" key="1">
    <citation type="submission" date="2016-11" db="UniProtKB">
        <authorList>
            <consortium name="WormBaseParasite"/>
        </authorList>
    </citation>
    <scope>IDENTIFICATION</scope>
</reference>
<evidence type="ECO:0000256" key="2">
    <source>
        <dbReference type="ARBA" id="ARBA00012417"/>
    </source>
</evidence>
<keyword evidence="11" id="KW-1185">Reference proteome</keyword>
<keyword evidence="4" id="KW-0548">Nucleotidyltransferase</keyword>
<dbReference type="Proteomes" id="UP000095287">
    <property type="component" value="Unplaced"/>
</dbReference>